<dbReference type="GO" id="GO:0032259">
    <property type="term" value="P:methylation"/>
    <property type="evidence" value="ECO:0007669"/>
    <property type="project" value="UniProtKB-KW"/>
</dbReference>
<protein>
    <submittedName>
        <fullName evidence="1">DNA adenine methylase domain protein</fullName>
        <ecNumber evidence="1">2.1.1.72</ecNumber>
    </submittedName>
</protein>
<evidence type="ECO:0000313" key="2">
    <source>
        <dbReference type="Proteomes" id="UP001272137"/>
    </source>
</evidence>
<dbReference type="Proteomes" id="UP001272137">
    <property type="component" value="Unassembled WGS sequence"/>
</dbReference>
<gene>
    <name evidence="1" type="primary">dam</name>
    <name evidence="1" type="ORF">C7S16_4449</name>
</gene>
<comment type="caution">
    <text evidence="1">The sequence shown here is derived from an EMBL/GenBank/DDBJ whole genome shotgun (WGS) entry which is preliminary data.</text>
</comment>
<dbReference type="EMBL" id="QXCT01000001">
    <property type="protein sequence ID" value="MDW9253399.1"/>
    <property type="molecule type" value="Genomic_DNA"/>
</dbReference>
<proteinExistence type="predicted"/>
<dbReference type="AlphaFoldDB" id="A0AAW9CXJ8"/>
<accession>A0AAW9CXJ8</accession>
<reference evidence="1" key="1">
    <citation type="submission" date="2018-08" db="EMBL/GenBank/DDBJ databases">
        <title>Identification of Burkholderia cepacia strains that express a Burkholderia pseudomallei-like capsular polysaccharide.</title>
        <authorList>
            <person name="Burtnick M.N."/>
            <person name="Vongsouvath M."/>
            <person name="Newton P."/>
            <person name="Wuthiekanun V."/>
            <person name="Limmathurotsakul D."/>
            <person name="Brett P.J."/>
            <person name="Chantratita N."/>
            <person name="Dance D.A."/>
        </authorList>
    </citation>
    <scope>NUCLEOTIDE SEQUENCE</scope>
    <source>
        <strain evidence="1">SBXCC001</strain>
    </source>
</reference>
<dbReference type="EC" id="2.1.1.72" evidence="1"/>
<name>A0AAW9CXJ8_BURTH</name>
<evidence type="ECO:0000313" key="1">
    <source>
        <dbReference type="EMBL" id="MDW9253399.1"/>
    </source>
</evidence>
<organism evidence="1 2">
    <name type="scientific">Burkholderia thailandensis</name>
    <dbReference type="NCBI Taxonomy" id="57975"/>
    <lineage>
        <taxon>Bacteria</taxon>
        <taxon>Pseudomonadati</taxon>
        <taxon>Pseudomonadota</taxon>
        <taxon>Betaproteobacteria</taxon>
        <taxon>Burkholderiales</taxon>
        <taxon>Burkholderiaceae</taxon>
        <taxon>Burkholderia</taxon>
        <taxon>pseudomallei group</taxon>
    </lineage>
</organism>
<keyword evidence="1" id="KW-0808">Transferase</keyword>
<keyword evidence="1" id="KW-0489">Methyltransferase</keyword>
<sequence>MNLCRVVQHYPEEFVRRFRWALRSRQVFGWLKHAVSQTLADIQPCRTLLLPSEINVD</sequence>
<dbReference type="GO" id="GO:0009007">
    <property type="term" value="F:site-specific DNA-methyltransferase (adenine-specific) activity"/>
    <property type="evidence" value="ECO:0007669"/>
    <property type="project" value="UniProtKB-EC"/>
</dbReference>